<accession>A0A1Z4KIP1</accession>
<dbReference type="Gene3D" id="1.10.2090.10">
    <property type="entry name" value="Orange carotenoid-binding protein, N-terminal domain"/>
    <property type="match status" value="1"/>
</dbReference>
<dbReference type="InterPro" id="IPR036917">
    <property type="entry name" value="Orange_carotenoid-bd_N_sf"/>
</dbReference>
<dbReference type="InterPro" id="IPR015233">
    <property type="entry name" value="Orange_carotenoid-bd_N"/>
</dbReference>
<keyword evidence="1" id="KW-0472">Membrane</keyword>
<dbReference type="Pfam" id="PF09150">
    <property type="entry name" value="Carot_N"/>
    <property type="match status" value="1"/>
</dbReference>
<dbReference type="GO" id="GO:0016037">
    <property type="term" value="P:light absorption"/>
    <property type="evidence" value="ECO:0007669"/>
    <property type="project" value="UniProtKB-UniRule"/>
</dbReference>
<keyword evidence="1" id="KW-0793">Thylakoid</keyword>
<dbReference type="AlphaFoldDB" id="A0A1Z4KIP1"/>
<evidence type="ECO:0000259" key="2">
    <source>
        <dbReference type="PROSITE" id="PS51773"/>
    </source>
</evidence>
<dbReference type="Proteomes" id="UP000217507">
    <property type="component" value="Chromosome"/>
</dbReference>
<organism evidence="3 4">
    <name type="scientific">Trichormus variabilis NIES-23</name>
    <dbReference type="NCBI Taxonomy" id="1973479"/>
    <lineage>
        <taxon>Bacteria</taxon>
        <taxon>Bacillati</taxon>
        <taxon>Cyanobacteriota</taxon>
        <taxon>Cyanophyceae</taxon>
        <taxon>Nostocales</taxon>
        <taxon>Nostocaceae</taxon>
        <taxon>Trichormus</taxon>
    </lineage>
</organism>
<keyword evidence="1" id="KW-0605">Phycobilisome</keyword>
<comment type="similarity">
    <text evidence="1">Belongs to the orange carotenoid-binding protein family.</text>
</comment>
<evidence type="ECO:0000313" key="4">
    <source>
        <dbReference type="Proteomes" id="UP000217507"/>
    </source>
</evidence>
<dbReference type="GO" id="GO:0031404">
    <property type="term" value="F:chloride ion binding"/>
    <property type="evidence" value="ECO:0007669"/>
    <property type="project" value="InterPro"/>
</dbReference>
<name>A0A1Z4KIP1_ANAVA</name>
<proteinExistence type="inferred from homology"/>
<protein>
    <recommendedName>
        <fullName evidence="2">OCP N-terminal domain-containing protein</fullName>
    </recommendedName>
</protein>
<keyword evidence="1" id="KW-0042">Antenna complex</keyword>
<gene>
    <name evidence="3" type="ORF">NIES23_16360</name>
</gene>
<keyword evidence="1" id="KW-0157">Chromophore</keyword>
<dbReference type="GO" id="GO:0030089">
    <property type="term" value="C:phycobilisome"/>
    <property type="evidence" value="ECO:0007669"/>
    <property type="project" value="UniProtKB-UniRule"/>
</dbReference>
<feature type="domain" description="OCP N-terminal" evidence="2">
    <location>
        <begin position="6"/>
        <end position="152"/>
    </location>
</feature>
<sequence>MTYATDERTQRAIEQFRGFDIDTQLALLWYGYLDLKEQLDSETNQPSVQDTAAALYDQIRALPQEQQLQAQRDIASGGNTDISRTYNALHSSPKIELWLRLARGMESGEIIQVPSDYELPLETKSFVDTVKALDFSQRIDFTRSIVLEWGAK</sequence>
<dbReference type="SUPFAM" id="SSF81930">
    <property type="entry name" value="Orange carotenoid protein, N-terminal domain"/>
    <property type="match status" value="1"/>
</dbReference>
<dbReference type="EMBL" id="AP018216">
    <property type="protein sequence ID" value="BAY68846.1"/>
    <property type="molecule type" value="Genomic_DNA"/>
</dbReference>
<evidence type="ECO:0000256" key="1">
    <source>
        <dbReference type="PROSITE-ProRule" id="PRU01109"/>
    </source>
</evidence>
<dbReference type="PROSITE" id="PS51773">
    <property type="entry name" value="OCP_N"/>
    <property type="match status" value="1"/>
</dbReference>
<reference evidence="3 4" key="1">
    <citation type="submission" date="2017-06" db="EMBL/GenBank/DDBJ databases">
        <title>Genome sequencing of cyanobaciteial culture collection at National Institute for Environmental Studies (NIES).</title>
        <authorList>
            <person name="Hirose Y."/>
            <person name="Shimura Y."/>
            <person name="Fujisawa T."/>
            <person name="Nakamura Y."/>
            <person name="Kawachi M."/>
        </authorList>
    </citation>
    <scope>NUCLEOTIDE SEQUENCE [LARGE SCALE GENOMIC DNA]</scope>
    <source>
        <strain evidence="3 4">NIES-23</strain>
    </source>
</reference>
<evidence type="ECO:0000313" key="3">
    <source>
        <dbReference type="EMBL" id="BAY68846.1"/>
    </source>
</evidence>